<comment type="function">
    <text evidence="2">Exopeptidase that catalyzes the hydrolytic cleavage of multi-L-arginyl-poly-L-aspartic acid (cyanophycin; a water-insoluble reserve polymer) into aspartate-arginine dipeptides.</text>
</comment>
<evidence type="ECO:0000256" key="6">
    <source>
        <dbReference type="ARBA" id="ARBA00022670"/>
    </source>
</evidence>
<dbReference type="RefSeq" id="WP_286353934.1">
    <property type="nucleotide sequence ID" value="NZ_AP027079.1"/>
</dbReference>
<evidence type="ECO:0000313" key="10">
    <source>
        <dbReference type="EMBL" id="BDU70216.1"/>
    </source>
</evidence>
<comment type="catalytic activity">
    <reaction evidence="1">
        <text>[L-4-(L-arginin-2-N-yl)aspartate](n) + H2O = [L-4-(L-arginin-2-N-yl)aspartate](n-1) + L-4-(L-arginin-2-N-yl)aspartate</text>
        <dbReference type="Rhea" id="RHEA:12845"/>
        <dbReference type="Rhea" id="RHEA-COMP:13728"/>
        <dbReference type="Rhea" id="RHEA-COMP:13734"/>
        <dbReference type="ChEBI" id="CHEBI:15377"/>
        <dbReference type="ChEBI" id="CHEBI:137986"/>
        <dbReference type="ChEBI" id="CHEBI:137991"/>
        <dbReference type="EC" id="3.4.15.6"/>
    </reaction>
</comment>
<evidence type="ECO:0000256" key="4">
    <source>
        <dbReference type="ARBA" id="ARBA00013115"/>
    </source>
</evidence>
<evidence type="ECO:0000256" key="1">
    <source>
        <dbReference type="ARBA" id="ARBA00001092"/>
    </source>
</evidence>
<evidence type="ECO:0000256" key="7">
    <source>
        <dbReference type="ARBA" id="ARBA00022801"/>
    </source>
</evidence>
<sequence length="286" mass="30248">MNRLLLALAFALSSSILAAGGPVPAPPAPAPKGTLVIVGGGGMPAVILEAFLQASGGRGGVVGIVPTSTSDPDGALREWKADLEQAGLTMVPLDIRTREDASDPALLDRARRCTGFWFSGGDQNLVGDKIVGTPFQQLVLARYAAGAGVGGTSAGAAIMSKVMLTGEDRNGKEALTEFGPGAYRTREGMGFLPERVVVDQHFLRRGRENRLFSLIMERRDHLGLGIDEATALVVKAGKAVVLGERAVMVFDPSDMTADGSSFWDLRIHLLRPGQAIDLATRKVYQR</sequence>
<keyword evidence="7" id="KW-0378">Hydrolase</keyword>
<feature type="signal peptide" evidence="9">
    <location>
        <begin position="1"/>
        <end position="18"/>
    </location>
</feature>
<dbReference type="EC" id="3.4.15.6" evidence="4"/>
<dbReference type="Gene3D" id="3.40.50.880">
    <property type="match status" value="1"/>
</dbReference>
<evidence type="ECO:0000256" key="8">
    <source>
        <dbReference type="ARBA" id="ARBA00022825"/>
    </source>
</evidence>
<evidence type="ECO:0000313" key="11">
    <source>
        <dbReference type="Proteomes" id="UP001242010"/>
    </source>
</evidence>
<dbReference type="Pfam" id="PF03575">
    <property type="entry name" value="Peptidase_S51"/>
    <property type="match status" value="1"/>
</dbReference>
<dbReference type="PANTHER" id="PTHR36175:SF1">
    <property type="entry name" value="CYANOPHYCINASE"/>
    <property type="match status" value="1"/>
</dbReference>
<dbReference type="SUPFAM" id="SSF52317">
    <property type="entry name" value="Class I glutamine amidotransferase-like"/>
    <property type="match status" value="1"/>
</dbReference>
<accession>A0ABM8DT09</accession>
<keyword evidence="6" id="KW-0645">Protease</keyword>
<evidence type="ECO:0000256" key="5">
    <source>
        <dbReference type="ARBA" id="ARBA00015719"/>
    </source>
</evidence>
<organism evidence="10 11">
    <name type="scientific">Geothrix oryzae</name>
    <dbReference type="NCBI Taxonomy" id="2927975"/>
    <lineage>
        <taxon>Bacteria</taxon>
        <taxon>Pseudomonadati</taxon>
        <taxon>Acidobacteriota</taxon>
        <taxon>Holophagae</taxon>
        <taxon>Holophagales</taxon>
        <taxon>Holophagaceae</taxon>
        <taxon>Geothrix</taxon>
    </lineage>
</organism>
<dbReference type="InterPro" id="IPR005320">
    <property type="entry name" value="Peptidase_S51"/>
</dbReference>
<evidence type="ECO:0000256" key="3">
    <source>
        <dbReference type="ARBA" id="ARBA00006534"/>
    </source>
</evidence>
<dbReference type="PIRSF" id="PIRSF032067">
    <property type="entry name" value="Cyanophycinase"/>
    <property type="match status" value="1"/>
</dbReference>
<keyword evidence="8" id="KW-0720">Serine protease</keyword>
<gene>
    <name evidence="10" type="ORF">GETHOR_23170</name>
</gene>
<dbReference type="PANTHER" id="PTHR36175">
    <property type="entry name" value="CYANOPHYCINASE"/>
    <property type="match status" value="1"/>
</dbReference>
<name>A0ABM8DT09_9BACT</name>
<comment type="similarity">
    <text evidence="3">Belongs to the peptidase S51 family.</text>
</comment>
<dbReference type="NCBIfam" id="TIGR02069">
    <property type="entry name" value="cyanophycinase"/>
    <property type="match status" value="1"/>
</dbReference>
<dbReference type="Proteomes" id="UP001242010">
    <property type="component" value="Chromosome"/>
</dbReference>
<dbReference type="CDD" id="cd03145">
    <property type="entry name" value="GAT1_cyanophycinase"/>
    <property type="match status" value="1"/>
</dbReference>
<reference evidence="11" key="1">
    <citation type="journal article" date="2023" name="Int. J. Syst. Evol. Microbiol.">
        <title>Mesoterricola silvestris gen. nov., sp. nov., Mesoterricola sediminis sp. nov., Geothrix oryzae sp. nov., Geothrix edaphica sp. nov., Geothrix rubra sp. nov., and Geothrix limicola sp. nov., six novel members of Acidobacteriota isolated from soils.</title>
        <authorList>
            <person name="Itoh H."/>
            <person name="Sugisawa Y."/>
            <person name="Mise K."/>
            <person name="Xu Z."/>
            <person name="Kuniyasu M."/>
            <person name="Ushijima N."/>
            <person name="Kawano K."/>
            <person name="Kobayashi E."/>
            <person name="Shiratori Y."/>
            <person name="Masuda Y."/>
            <person name="Senoo K."/>
        </authorList>
    </citation>
    <scope>NUCLEOTIDE SEQUENCE [LARGE SCALE GENOMIC DNA]</scope>
    <source>
        <strain evidence="11">Red222</strain>
    </source>
</reference>
<dbReference type="EMBL" id="AP027079">
    <property type="protein sequence ID" value="BDU70216.1"/>
    <property type="molecule type" value="Genomic_DNA"/>
</dbReference>
<evidence type="ECO:0000256" key="2">
    <source>
        <dbReference type="ARBA" id="ARBA00002039"/>
    </source>
</evidence>
<feature type="chain" id="PRO_5047316204" description="Cyanophycinase" evidence="9">
    <location>
        <begin position="19"/>
        <end position="286"/>
    </location>
</feature>
<proteinExistence type="inferred from homology"/>
<dbReference type="InterPro" id="IPR029062">
    <property type="entry name" value="Class_I_gatase-like"/>
</dbReference>
<dbReference type="InterPro" id="IPR011811">
    <property type="entry name" value="Peptidase_S51_cyanophycinase"/>
</dbReference>
<keyword evidence="11" id="KW-1185">Reference proteome</keyword>
<protein>
    <recommendedName>
        <fullName evidence="5">Cyanophycinase</fullName>
        <ecNumber evidence="4">3.4.15.6</ecNumber>
    </recommendedName>
</protein>
<keyword evidence="9" id="KW-0732">Signal</keyword>
<evidence type="ECO:0000256" key="9">
    <source>
        <dbReference type="SAM" id="SignalP"/>
    </source>
</evidence>